<dbReference type="RefSeq" id="WP_210851011.1">
    <property type="nucleotide sequence ID" value="NZ_JAGQDD010000001.1"/>
</dbReference>
<keyword evidence="5 6" id="KW-0624">Polysaccharide degradation</keyword>
<dbReference type="Pfam" id="PF00759">
    <property type="entry name" value="Glyco_hydro_9"/>
    <property type="match status" value="1"/>
</dbReference>
<gene>
    <name evidence="10" type="ORF">KAK03_00250</name>
</gene>
<evidence type="ECO:0000259" key="9">
    <source>
        <dbReference type="Pfam" id="PF02927"/>
    </source>
</evidence>
<dbReference type="Gene3D" id="1.50.10.10">
    <property type="match status" value="1"/>
</dbReference>
<dbReference type="GO" id="GO:0030245">
    <property type="term" value="P:cellulose catabolic process"/>
    <property type="evidence" value="ECO:0007669"/>
    <property type="project" value="UniProtKB-KW"/>
</dbReference>
<dbReference type="AlphaFoldDB" id="A0A941BJB1"/>
<evidence type="ECO:0000313" key="11">
    <source>
        <dbReference type="Proteomes" id="UP000676246"/>
    </source>
</evidence>
<feature type="active site" evidence="6">
    <location>
        <position position="553"/>
    </location>
</feature>
<feature type="signal peptide" evidence="7">
    <location>
        <begin position="1"/>
        <end position="23"/>
    </location>
</feature>
<comment type="catalytic activity">
    <reaction evidence="7">
        <text>Endohydrolysis of (1-&gt;4)-beta-D-glucosidic linkages in cellulose, lichenin and cereal beta-D-glucans.</text>
        <dbReference type="EC" id="3.2.1.4"/>
    </reaction>
</comment>
<dbReference type="SUPFAM" id="SSF48208">
    <property type="entry name" value="Six-hairpin glycosidases"/>
    <property type="match status" value="1"/>
</dbReference>
<dbReference type="InterPro" id="IPR008928">
    <property type="entry name" value="6-hairpin_glycosidase_sf"/>
</dbReference>
<name>A0A941BJB1_9BURK</name>
<dbReference type="InterPro" id="IPR014756">
    <property type="entry name" value="Ig_E-set"/>
</dbReference>
<feature type="domain" description="Glycoside hydrolase family 9" evidence="8">
    <location>
        <begin position="120"/>
        <end position="565"/>
    </location>
</feature>
<evidence type="ECO:0000313" key="10">
    <source>
        <dbReference type="EMBL" id="MBQ0928894.1"/>
    </source>
</evidence>
<keyword evidence="11" id="KW-1185">Reference proteome</keyword>
<dbReference type="GO" id="GO:0008810">
    <property type="term" value="F:cellulase activity"/>
    <property type="evidence" value="ECO:0007669"/>
    <property type="project" value="UniProtKB-EC"/>
</dbReference>
<evidence type="ECO:0000256" key="3">
    <source>
        <dbReference type="ARBA" id="ARBA00023277"/>
    </source>
</evidence>
<dbReference type="InterPro" id="IPR013783">
    <property type="entry name" value="Ig-like_fold"/>
</dbReference>
<keyword evidence="4 6" id="KW-0326">Glycosidase</keyword>
<dbReference type="EC" id="3.2.1.4" evidence="7"/>
<dbReference type="SUPFAM" id="SSF81296">
    <property type="entry name" value="E set domains"/>
    <property type="match status" value="1"/>
</dbReference>
<dbReference type="CDD" id="cd02850">
    <property type="entry name" value="E_set_Cellulase_N"/>
    <property type="match status" value="1"/>
</dbReference>
<organism evidence="10 11">
    <name type="scientific">Ideonella alba</name>
    <dbReference type="NCBI Taxonomy" id="2824118"/>
    <lineage>
        <taxon>Bacteria</taxon>
        <taxon>Pseudomonadati</taxon>
        <taxon>Pseudomonadota</taxon>
        <taxon>Betaproteobacteria</taxon>
        <taxon>Burkholderiales</taxon>
        <taxon>Sphaerotilaceae</taxon>
        <taxon>Ideonella</taxon>
    </lineage>
</organism>
<keyword evidence="2 6" id="KW-0378">Hydrolase</keyword>
<protein>
    <recommendedName>
        <fullName evidence="7">Endoglucanase</fullName>
        <ecNumber evidence="7">3.2.1.4</ecNumber>
    </recommendedName>
</protein>
<dbReference type="PROSITE" id="PS00698">
    <property type="entry name" value="GH9_3"/>
    <property type="match status" value="1"/>
</dbReference>
<accession>A0A941BJB1</accession>
<comment type="caution">
    <text evidence="10">The sequence shown here is derived from an EMBL/GenBank/DDBJ whole genome shotgun (WGS) entry which is preliminary data.</text>
</comment>
<evidence type="ECO:0000256" key="6">
    <source>
        <dbReference type="PROSITE-ProRule" id="PRU10060"/>
    </source>
</evidence>
<proteinExistence type="inferred from homology"/>
<evidence type="ECO:0000256" key="1">
    <source>
        <dbReference type="ARBA" id="ARBA00007072"/>
    </source>
</evidence>
<sequence length="577" mass="61218">MTPRIRATTGLLAACLMAGQAAAAPVLPEAIAINQVGFTPLATKQALLPATVRGPVEVIDLDSGRRVLSRWPGPARHWAPAGQAVRLVDLSALRQPGRYRLRAAGVADSPSWRVDPQAYVALNAAAIRAFTFNRASIALTPEVAGRWARAAGHPDTEVLVHASAAGPGRPEGSRVSSPGGWYDAGDYNKYVVNSAISVATLLLAQAHFPAFFATQRVGLPDSTPGQPDLVQELRWNLDWMLSMQDPTDGGVYHKLSNAGFDGVVMPAEATAPRYLVAKSSAAALDLAATAALAARVLGAQRLLREGEGARLRLAAERAWTWAQSHPRQGFRQPEGIHTGGYGDEQLDDEQAWAAAELFALTGEARYRAALDLPRLGIEVPGWNQVSALAWLALADARTRLPAPQRALPAQRLRGLADTLAARWRDSAAGVSLQVTDFGWGSNGGALNQALVLLQSARQGGPRAHLDAAQALLDHVLGRNLLGHSQVTGFGSRSPQHPHHRPSMADGIDAPVPGFVVGGPNAGRDDAAHCPVPYARTEPALAWLDHDCSYASNEVAINWNAPLVYVTAALQVLGGRSR</sequence>
<keyword evidence="7" id="KW-0732">Signal</keyword>
<evidence type="ECO:0000256" key="7">
    <source>
        <dbReference type="RuleBase" id="RU361166"/>
    </source>
</evidence>
<dbReference type="EMBL" id="JAGQDD010000001">
    <property type="protein sequence ID" value="MBQ0928894.1"/>
    <property type="molecule type" value="Genomic_DNA"/>
</dbReference>
<dbReference type="Pfam" id="PF02927">
    <property type="entry name" value="CelD_N"/>
    <property type="match status" value="1"/>
</dbReference>
<dbReference type="InterPro" id="IPR004197">
    <property type="entry name" value="Cellulase_Ig-like"/>
</dbReference>
<reference evidence="10 11" key="1">
    <citation type="submission" date="2021-04" db="EMBL/GenBank/DDBJ databases">
        <title>The genome sequence of Ideonella sp. 3Y2.</title>
        <authorList>
            <person name="Liu Y."/>
        </authorList>
    </citation>
    <scope>NUCLEOTIDE SEQUENCE [LARGE SCALE GENOMIC DNA]</scope>
    <source>
        <strain evidence="10 11">3Y2</strain>
    </source>
</reference>
<feature type="active site" evidence="6">
    <location>
        <position position="544"/>
    </location>
</feature>
<feature type="domain" description="Cellulase Ig-like" evidence="9">
    <location>
        <begin position="29"/>
        <end position="106"/>
    </location>
</feature>
<dbReference type="InterPro" id="IPR033126">
    <property type="entry name" value="Glyco_hydro_9_Asp/Glu_AS"/>
</dbReference>
<evidence type="ECO:0000256" key="4">
    <source>
        <dbReference type="ARBA" id="ARBA00023295"/>
    </source>
</evidence>
<dbReference type="PANTHER" id="PTHR22298">
    <property type="entry name" value="ENDO-1,4-BETA-GLUCANASE"/>
    <property type="match status" value="1"/>
</dbReference>
<evidence type="ECO:0000259" key="8">
    <source>
        <dbReference type="Pfam" id="PF00759"/>
    </source>
</evidence>
<comment type="similarity">
    <text evidence="1 6 7">Belongs to the glycosyl hydrolase 9 (cellulase E) family.</text>
</comment>
<evidence type="ECO:0000256" key="5">
    <source>
        <dbReference type="ARBA" id="ARBA00023326"/>
    </source>
</evidence>
<feature type="chain" id="PRO_5038169346" description="Endoglucanase" evidence="7">
    <location>
        <begin position="24"/>
        <end position="577"/>
    </location>
</feature>
<evidence type="ECO:0000256" key="2">
    <source>
        <dbReference type="ARBA" id="ARBA00022801"/>
    </source>
</evidence>
<dbReference type="InterPro" id="IPR012341">
    <property type="entry name" value="6hp_glycosidase-like_sf"/>
</dbReference>
<dbReference type="InterPro" id="IPR001701">
    <property type="entry name" value="Glyco_hydro_9"/>
</dbReference>
<keyword evidence="3 6" id="KW-0119">Carbohydrate metabolism</keyword>
<keyword evidence="7" id="KW-0136">Cellulose degradation</keyword>
<dbReference type="Gene3D" id="2.60.40.10">
    <property type="entry name" value="Immunoglobulins"/>
    <property type="match status" value="1"/>
</dbReference>
<dbReference type="Proteomes" id="UP000676246">
    <property type="component" value="Unassembled WGS sequence"/>
</dbReference>